<evidence type="ECO:0000256" key="6">
    <source>
        <dbReference type="SAM" id="MobiDB-lite"/>
    </source>
</evidence>
<dbReference type="SUPFAM" id="SSF159042">
    <property type="entry name" value="Plus3-like"/>
    <property type="match status" value="1"/>
</dbReference>
<evidence type="ECO:0000259" key="7">
    <source>
        <dbReference type="PROSITE" id="PS51360"/>
    </source>
</evidence>
<dbReference type="FunFam" id="3.90.70.200:FF:000005">
    <property type="entry name" value="Related to Pol II transcription elongation factor"/>
    <property type="match status" value="1"/>
</dbReference>
<name>A0A6A6EVA1_9PEZI</name>
<dbReference type="InterPro" id="IPR004343">
    <property type="entry name" value="Plus-3_dom"/>
</dbReference>
<feature type="compositionally biased region" description="Basic and acidic residues" evidence="6">
    <location>
        <begin position="140"/>
        <end position="166"/>
    </location>
</feature>
<keyword evidence="5" id="KW-0175">Coiled coil</keyword>
<evidence type="ECO:0000256" key="2">
    <source>
        <dbReference type="ARBA" id="ARBA00023015"/>
    </source>
</evidence>
<dbReference type="Pfam" id="PF03126">
    <property type="entry name" value="Plus-3"/>
    <property type="match status" value="1"/>
</dbReference>
<gene>
    <name evidence="8" type="ORF">K469DRAFT_712633</name>
</gene>
<accession>A0A6A6EVA1</accession>
<feature type="compositionally biased region" description="Basic and acidic residues" evidence="6">
    <location>
        <begin position="194"/>
        <end position="206"/>
    </location>
</feature>
<dbReference type="Gene3D" id="3.90.70.200">
    <property type="entry name" value="Plus-3 domain"/>
    <property type="match status" value="1"/>
</dbReference>
<proteinExistence type="predicted"/>
<dbReference type="PANTHER" id="PTHR13115:SF8">
    <property type="entry name" value="RNA POLYMERASE-ASSOCIATED PROTEIN RTF1 HOMOLOG"/>
    <property type="match status" value="1"/>
</dbReference>
<organism evidence="8 9">
    <name type="scientific">Zopfia rhizophila CBS 207.26</name>
    <dbReference type="NCBI Taxonomy" id="1314779"/>
    <lineage>
        <taxon>Eukaryota</taxon>
        <taxon>Fungi</taxon>
        <taxon>Dikarya</taxon>
        <taxon>Ascomycota</taxon>
        <taxon>Pezizomycotina</taxon>
        <taxon>Dothideomycetes</taxon>
        <taxon>Dothideomycetes incertae sedis</taxon>
        <taxon>Zopfiaceae</taxon>
        <taxon>Zopfia</taxon>
    </lineage>
</organism>
<feature type="compositionally biased region" description="Acidic residues" evidence="6">
    <location>
        <begin position="183"/>
        <end position="193"/>
    </location>
</feature>
<keyword evidence="9" id="KW-1185">Reference proteome</keyword>
<dbReference type="OrthoDB" id="166375at2759"/>
<dbReference type="PROSITE" id="PS51360">
    <property type="entry name" value="PLUS3"/>
    <property type="match status" value="1"/>
</dbReference>
<feature type="domain" description="Plus3" evidence="7">
    <location>
        <begin position="207"/>
        <end position="343"/>
    </location>
</feature>
<reference evidence="8" key="1">
    <citation type="journal article" date="2020" name="Stud. Mycol.">
        <title>101 Dothideomycetes genomes: a test case for predicting lifestyles and emergence of pathogens.</title>
        <authorList>
            <person name="Haridas S."/>
            <person name="Albert R."/>
            <person name="Binder M."/>
            <person name="Bloem J."/>
            <person name="Labutti K."/>
            <person name="Salamov A."/>
            <person name="Andreopoulos B."/>
            <person name="Baker S."/>
            <person name="Barry K."/>
            <person name="Bills G."/>
            <person name="Bluhm B."/>
            <person name="Cannon C."/>
            <person name="Castanera R."/>
            <person name="Culley D."/>
            <person name="Daum C."/>
            <person name="Ezra D."/>
            <person name="Gonzalez J."/>
            <person name="Henrissat B."/>
            <person name="Kuo A."/>
            <person name="Liang C."/>
            <person name="Lipzen A."/>
            <person name="Lutzoni F."/>
            <person name="Magnuson J."/>
            <person name="Mondo S."/>
            <person name="Nolan M."/>
            <person name="Ohm R."/>
            <person name="Pangilinan J."/>
            <person name="Park H.-J."/>
            <person name="Ramirez L."/>
            <person name="Alfaro M."/>
            <person name="Sun H."/>
            <person name="Tritt A."/>
            <person name="Yoshinaga Y."/>
            <person name="Zwiers L.-H."/>
            <person name="Turgeon B."/>
            <person name="Goodwin S."/>
            <person name="Spatafora J."/>
            <person name="Crous P."/>
            <person name="Grigoriev I."/>
        </authorList>
    </citation>
    <scope>NUCLEOTIDE SEQUENCE</scope>
    <source>
        <strain evidence="8">CBS 207.26</strain>
    </source>
</reference>
<evidence type="ECO:0000256" key="3">
    <source>
        <dbReference type="ARBA" id="ARBA00023163"/>
    </source>
</evidence>
<comment type="subcellular location">
    <subcellularLocation>
        <location evidence="1">Nucleus</location>
    </subcellularLocation>
</comment>
<feature type="region of interest" description="Disordered" evidence="6">
    <location>
        <begin position="107"/>
        <end position="212"/>
    </location>
</feature>
<evidence type="ECO:0000256" key="4">
    <source>
        <dbReference type="ARBA" id="ARBA00023242"/>
    </source>
</evidence>
<sequence>MSDIDDELFALAGGDEEAEEGEASSVAASSPNSLGSGAMDESDSDRDEPDERDSGVPYPLEGKYIDEADRRYIEGLSQLEREKILGDRADAAQAARFNAELARKAKQMELENAQSEKKKRKASSVEPEDSHRKSSRQKVKTSDKLEAYKREREQRGQQRKRMDDRRNRRRRRSSSVDKANSDVDAEGESEVEWDEHARQAATREEQPPTLNHFESVRVGRGFFSKVCFYPGFEEAMVGTFARIGTGQDAMRRTLYKMAQIKGFATGKPYVFEGKNGAKVATDQYVIAQHGSAKKEYTFLYLSNQGFTEADLETYKQSLAESNAKIPSQSLLKRKYDDIKALENRTWTDADIGDKIKKQNKYNHLLYSSATSSQAVTPKADQTAQRLAEINRANRKTNSEQIRKALIEERHAELRARKAREKELLKQREEEKKAKLLQVPSSNTDDLFEGSDRSRSATPAVARAGTPAKTSQEKKGGIPTFRKRKMDDDIISSMDLGIDIEI</sequence>
<feature type="compositionally biased region" description="Acidic residues" evidence="6">
    <location>
        <begin position="40"/>
        <end position="51"/>
    </location>
</feature>
<evidence type="ECO:0000256" key="5">
    <source>
        <dbReference type="SAM" id="Coils"/>
    </source>
</evidence>
<feature type="region of interest" description="Disordered" evidence="6">
    <location>
        <begin position="437"/>
        <end position="485"/>
    </location>
</feature>
<feature type="coiled-coil region" evidence="5">
    <location>
        <begin position="379"/>
        <end position="430"/>
    </location>
</feature>
<dbReference type="GO" id="GO:0003677">
    <property type="term" value="F:DNA binding"/>
    <property type="evidence" value="ECO:0007669"/>
    <property type="project" value="InterPro"/>
</dbReference>
<dbReference type="GO" id="GO:1990269">
    <property type="term" value="F:RNA polymerase II C-terminal domain phosphoserine binding"/>
    <property type="evidence" value="ECO:0007669"/>
    <property type="project" value="TreeGrafter"/>
</dbReference>
<dbReference type="EMBL" id="ML994613">
    <property type="protein sequence ID" value="KAF2193806.1"/>
    <property type="molecule type" value="Genomic_DNA"/>
</dbReference>
<evidence type="ECO:0000313" key="9">
    <source>
        <dbReference type="Proteomes" id="UP000800200"/>
    </source>
</evidence>
<feature type="compositionally biased region" description="Acidic residues" evidence="6">
    <location>
        <begin position="1"/>
        <end position="22"/>
    </location>
</feature>
<dbReference type="SMART" id="SM00719">
    <property type="entry name" value="Plus3"/>
    <property type="match status" value="1"/>
</dbReference>
<feature type="region of interest" description="Disordered" evidence="6">
    <location>
        <begin position="1"/>
        <end position="65"/>
    </location>
</feature>
<dbReference type="InterPro" id="IPR036128">
    <property type="entry name" value="Plus3-like_sf"/>
</dbReference>
<keyword evidence="4" id="KW-0539">Nucleus</keyword>
<protein>
    <recommendedName>
        <fullName evidence="7">Plus3 domain-containing protein</fullName>
    </recommendedName>
</protein>
<dbReference type="GO" id="GO:0016593">
    <property type="term" value="C:Cdc73/Paf1 complex"/>
    <property type="evidence" value="ECO:0007669"/>
    <property type="project" value="TreeGrafter"/>
</dbReference>
<dbReference type="Proteomes" id="UP000800200">
    <property type="component" value="Unassembled WGS sequence"/>
</dbReference>
<keyword evidence="3" id="KW-0804">Transcription</keyword>
<dbReference type="AlphaFoldDB" id="A0A6A6EVA1"/>
<evidence type="ECO:0000313" key="8">
    <source>
        <dbReference type="EMBL" id="KAF2193806.1"/>
    </source>
</evidence>
<keyword evidence="2" id="KW-0805">Transcription regulation</keyword>
<evidence type="ECO:0000256" key="1">
    <source>
        <dbReference type="ARBA" id="ARBA00004123"/>
    </source>
</evidence>
<dbReference type="PANTHER" id="PTHR13115">
    <property type="entry name" value="RNA POLYMERASE-ASSOCIATED PROTEIN RTF1 HOMOLOG"/>
    <property type="match status" value="1"/>
</dbReference>